<feature type="signal peptide" evidence="1">
    <location>
        <begin position="1"/>
        <end position="22"/>
    </location>
</feature>
<dbReference type="GO" id="GO:0020037">
    <property type="term" value="F:heme binding"/>
    <property type="evidence" value="ECO:0007669"/>
    <property type="project" value="InterPro"/>
</dbReference>
<dbReference type="AlphaFoldDB" id="A0A517ZU94"/>
<dbReference type="InterPro" id="IPR010980">
    <property type="entry name" value="Cyt_c/b562"/>
</dbReference>
<dbReference type="Proteomes" id="UP000319383">
    <property type="component" value="Chromosome"/>
</dbReference>
<evidence type="ECO:0000256" key="1">
    <source>
        <dbReference type="SAM" id="SignalP"/>
    </source>
</evidence>
<dbReference type="PROSITE" id="PS51009">
    <property type="entry name" value="CYTCII"/>
    <property type="match status" value="1"/>
</dbReference>
<organism evidence="2 3">
    <name type="scientific">Symmachiella dynata</name>
    <dbReference type="NCBI Taxonomy" id="2527995"/>
    <lineage>
        <taxon>Bacteria</taxon>
        <taxon>Pseudomonadati</taxon>
        <taxon>Planctomycetota</taxon>
        <taxon>Planctomycetia</taxon>
        <taxon>Planctomycetales</taxon>
        <taxon>Planctomycetaceae</taxon>
        <taxon>Symmachiella</taxon>
    </lineage>
</organism>
<evidence type="ECO:0000313" key="3">
    <source>
        <dbReference type="Proteomes" id="UP000319383"/>
    </source>
</evidence>
<dbReference type="InterPro" id="IPR002321">
    <property type="entry name" value="Cyt_c_II"/>
</dbReference>
<evidence type="ECO:0000313" key="2">
    <source>
        <dbReference type="EMBL" id="QDU46039.1"/>
    </source>
</evidence>
<reference evidence="2 3" key="1">
    <citation type="submission" date="2019-02" db="EMBL/GenBank/DDBJ databases">
        <title>Deep-cultivation of Planctomycetes and their phenomic and genomic characterization uncovers novel biology.</title>
        <authorList>
            <person name="Wiegand S."/>
            <person name="Jogler M."/>
            <person name="Boedeker C."/>
            <person name="Pinto D."/>
            <person name="Vollmers J."/>
            <person name="Rivas-Marin E."/>
            <person name="Kohn T."/>
            <person name="Peeters S.H."/>
            <person name="Heuer A."/>
            <person name="Rast P."/>
            <person name="Oberbeckmann S."/>
            <person name="Bunk B."/>
            <person name="Jeske O."/>
            <person name="Meyerdierks A."/>
            <person name="Storesund J.E."/>
            <person name="Kallscheuer N."/>
            <person name="Luecker S."/>
            <person name="Lage O.M."/>
            <person name="Pohl T."/>
            <person name="Merkel B.J."/>
            <person name="Hornburger P."/>
            <person name="Mueller R.-W."/>
            <person name="Bruemmer F."/>
            <person name="Labrenz M."/>
            <person name="Spormann A.M."/>
            <person name="Op den Camp H."/>
            <person name="Overmann J."/>
            <person name="Amann R."/>
            <person name="Jetten M.S.M."/>
            <person name="Mascher T."/>
            <person name="Medema M.H."/>
            <person name="Devos D.P."/>
            <person name="Kaster A.-K."/>
            <person name="Ovreas L."/>
            <person name="Rohde M."/>
            <person name="Galperin M.Y."/>
            <person name="Jogler C."/>
        </authorList>
    </citation>
    <scope>NUCLEOTIDE SEQUENCE [LARGE SCALE GENOMIC DNA]</scope>
    <source>
        <strain evidence="2 3">Mal52</strain>
    </source>
</reference>
<proteinExistence type="predicted"/>
<dbReference type="SUPFAM" id="SSF47175">
    <property type="entry name" value="Cytochromes"/>
    <property type="match status" value="1"/>
</dbReference>
<dbReference type="KEGG" id="sdyn:Mal52_45360"/>
<feature type="chain" id="PRO_5021852902" description="Cytochrome C" evidence="1">
    <location>
        <begin position="23"/>
        <end position="252"/>
    </location>
</feature>
<gene>
    <name evidence="2" type="ORF">Mal52_45360</name>
</gene>
<dbReference type="RefSeq" id="WP_197534379.1">
    <property type="nucleotide sequence ID" value="NZ_CP036276.1"/>
</dbReference>
<sequence length="252" mass="27047" precursor="true">MPKLTALVLTTLLFVTAVTVSADGEAKPKLSDIAPVENFTSAADEKIVALQKYVATPEAFDKSARKLKRDAGMVAIFAQVIAEHDQDSPAKQSAVPLRNAALKLAVATTLEDATQSLKELKQAQAGKVTSGDVAMDWAQLINFDSLMNEVAVRNRAVGRAVRKMRRGLDQNARDEVAHDADILAVLAMVAAADTHPVKDKATIDGWKNFANEQRTAAIATAAAFRKNDAQGAKTAYTRLAKSCSGCHKAYRK</sequence>
<name>A0A517ZU94_9PLAN</name>
<evidence type="ECO:0008006" key="4">
    <source>
        <dbReference type="Google" id="ProtNLM"/>
    </source>
</evidence>
<dbReference type="GO" id="GO:0009055">
    <property type="term" value="F:electron transfer activity"/>
    <property type="evidence" value="ECO:0007669"/>
    <property type="project" value="InterPro"/>
</dbReference>
<dbReference type="GO" id="GO:0005506">
    <property type="term" value="F:iron ion binding"/>
    <property type="evidence" value="ECO:0007669"/>
    <property type="project" value="InterPro"/>
</dbReference>
<accession>A0A517ZU94</accession>
<dbReference type="GO" id="GO:0022900">
    <property type="term" value="P:electron transport chain"/>
    <property type="evidence" value="ECO:0007669"/>
    <property type="project" value="InterPro"/>
</dbReference>
<keyword evidence="3" id="KW-1185">Reference proteome</keyword>
<dbReference type="EMBL" id="CP036276">
    <property type="protein sequence ID" value="QDU46039.1"/>
    <property type="molecule type" value="Genomic_DNA"/>
</dbReference>
<dbReference type="Gene3D" id="1.20.120.10">
    <property type="entry name" value="Cytochrome c/b562"/>
    <property type="match status" value="1"/>
</dbReference>
<protein>
    <recommendedName>
        <fullName evidence="4">Cytochrome C</fullName>
    </recommendedName>
</protein>
<keyword evidence="1" id="KW-0732">Signal</keyword>